<dbReference type="AlphaFoldDB" id="A0A1X9LIU5"/>
<dbReference type="Gene3D" id="3.40.50.300">
    <property type="entry name" value="P-loop containing nucleotide triphosphate hydrolases"/>
    <property type="match status" value="2"/>
</dbReference>
<dbReference type="GO" id="GO:0006302">
    <property type="term" value="P:double-strand break repair"/>
    <property type="evidence" value="ECO:0007669"/>
    <property type="project" value="TreeGrafter"/>
</dbReference>
<dbReference type="EMBL" id="CP020715">
    <property type="protein sequence ID" value="ARJ04422.1"/>
    <property type="molecule type" value="Genomic_DNA"/>
</dbReference>
<protein>
    <submittedName>
        <fullName evidence="3">ATP-binding protein</fullName>
    </submittedName>
</protein>
<keyword evidence="1" id="KW-0227">DNA damage</keyword>
<dbReference type="SUPFAM" id="SSF52540">
    <property type="entry name" value="P-loop containing nucleoside triphosphate hydrolases"/>
    <property type="match status" value="1"/>
</dbReference>
<dbReference type="PANTHER" id="PTHR32182:SF25">
    <property type="entry name" value="SLR1056 PROTEIN"/>
    <property type="match status" value="1"/>
</dbReference>
<proteinExistence type="predicted"/>
<accession>A0A1X9LIU5</accession>
<keyword evidence="1" id="KW-0742">SOS response</keyword>
<reference evidence="3 4" key="1">
    <citation type="submission" date="2017-04" db="EMBL/GenBank/DDBJ databases">
        <authorList>
            <person name="Afonso C.L."/>
            <person name="Miller P.J."/>
            <person name="Scott M.A."/>
            <person name="Spackman E."/>
            <person name="Goraichik I."/>
            <person name="Dimitrov K.M."/>
            <person name="Suarez D.L."/>
            <person name="Swayne D.E."/>
        </authorList>
    </citation>
    <scope>NUCLEOTIDE SEQUENCE [LARGE SCALE GENOMIC DNA]</scope>
    <source>
        <strain evidence="4">XA(T)</strain>
    </source>
</reference>
<dbReference type="GO" id="GO:0000731">
    <property type="term" value="P:DNA synthesis involved in DNA repair"/>
    <property type="evidence" value="ECO:0007669"/>
    <property type="project" value="TreeGrafter"/>
</dbReference>
<dbReference type="STRING" id="1619308.B5808_03675"/>
<gene>
    <name evidence="3" type="ORF">B5808_03675</name>
</gene>
<dbReference type="PANTHER" id="PTHR32182">
    <property type="entry name" value="DNA REPLICATION AND REPAIR PROTEIN RECF"/>
    <property type="match status" value="1"/>
</dbReference>
<sequence>MLTTVAVSGYRSLVDLVAPLGPLTVVHGANGTGKSSLYRALRLVAGLADDTAIASLAREGGLDDVLWAGPETPAGPGSSAQGTVRKGRISLRLGFASDDLGYVVDLGLAGGDPRSLFQRDPEIKIEQVFAGPVARPAALLVDRRRTHVRVRDGSWSDLSRPVGVHRSILSEVADADAVPEAASLRIRMRGWRFYDNLRTDAASPARLPQIGTRTVAVAGDGSDVAAAVQTILEQGDAGRLEEAIDSAFPGSRLSVRSSDGVFTLELHQRGLLRPLTAAELSDGTLRFVLLATALLSPDPPGLMVLNEPETGLHVDLLPALAHLIAGAVGSSQVIVITHSAALADLLAADVPDAMSLTLQKVQGATRLEGFGVLDVPPWDWPRR</sequence>
<keyword evidence="3" id="KW-0547">Nucleotide-binding</keyword>
<feature type="domain" description="ATPase AAA-type core" evidence="2">
    <location>
        <begin position="23"/>
        <end position="344"/>
    </location>
</feature>
<dbReference type="GO" id="GO:0016887">
    <property type="term" value="F:ATP hydrolysis activity"/>
    <property type="evidence" value="ECO:0007669"/>
    <property type="project" value="InterPro"/>
</dbReference>
<dbReference type="FunFam" id="3.40.50.300:FF:002708">
    <property type="entry name" value="FeS assembly ATPase SufC"/>
    <property type="match status" value="1"/>
</dbReference>
<dbReference type="InterPro" id="IPR003959">
    <property type="entry name" value="ATPase_AAA_core"/>
</dbReference>
<evidence type="ECO:0000313" key="3">
    <source>
        <dbReference type="EMBL" id="ARJ04422.1"/>
    </source>
</evidence>
<evidence type="ECO:0000313" key="4">
    <source>
        <dbReference type="Proteomes" id="UP000192775"/>
    </source>
</evidence>
<name>A0A1X9LIU5_9MICO</name>
<keyword evidence="4" id="KW-1185">Reference proteome</keyword>
<dbReference type="RefSeq" id="WP_085018512.1">
    <property type="nucleotide sequence ID" value="NZ_BMHD01000001.1"/>
</dbReference>
<keyword evidence="3" id="KW-0067">ATP-binding</keyword>
<dbReference type="GO" id="GO:0005524">
    <property type="term" value="F:ATP binding"/>
    <property type="evidence" value="ECO:0007669"/>
    <property type="project" value="UniProtKB-KW"/>
</dbReference>
<dbReference type="Proteomes" id="UP000192775">
    <property type="component" value="Chromosome"/>
</dbReference>
<dbReference type="KEGG" id="cphy:B5808_03675"/>
<dbReference type="GO" id="GO:0009432">
    <property type="term" value="P:SOS response"/>
    <property type="evidence" value="ECO:0007669"/>
    <property type="project" value="UniProtKB-KW"/>
</dbReference>
<dbReference type="InterPro" id="IPR027417">
    <property type="entry name" value="P-loop_NTPase"/>
</dbReference>
<dbReference type="PIRSF" id="PIRSF029347">
    <property type="entry name" value="RecF"/>
    <property type="match status" value="1"/>
</dbReference>
<evidence type="ECO:0000256" key="1">
    <source>
        <dbReference type="ARBA" id="ARBA00023236"/>
    </source>
</evidence>
<evidence type="ECO:0000259" key="2">
    <source>
        <dbReference type="Pfam" id="PF13304"/>
    </source>
</evidence>
<dbReference type="InterPro" id="IPR014555">
    <property type="entry name" value="RecF-like"/>
</dbReference>
<organism evidence="3 4">
    <name type="scientific">Cnuibacter physcomitrellae</name>
    <dbReference type="NCBI Taxonomy" id="1619308"/>
    <lineage>
        <taxon>Bacteria</taxon>
        <taxon>Bacillati</taxon>
        <taxon>Actinomycetota</taxon>
        <taxon>Actinomycetes</taxon>
        <taxon>Micrococcales</taxon>
        <taxon>Microbacteriaceae</taxon>
        <taxon>Cnuibacter</taxon>
    </lineage>
</organism>
<dbReference type="Pfam" id="PF13304">
    <property type="entry name" value="AAA_21"/>
    <property type="match status" value="1"/>
</dbReference>